<dbReference type="EMBL" id="CM046398">
    <property type="protein sequence ID" value="KAI8532781.1"/>
    <property type="molecule type" value="Genomic_DNA"/>
</dbReference>
<sequence length="107" mass="12109">MREQIGMAVERVMVGEDAEEMMNRAKEFKEMAKKAVEEGGSSHTNLNDLIHELSSYRVILGIELLIPIYHSSQVSEPKQLPGLSCLECLKMKHKNSYMKIDMQNGLA</sequence>
<comment type="caution">
    <text evidence="1">The sequence shown here is derived from an EMBL/GenBank/DDBJ whole genome shotgun (WGS) entry which is preliminary data.</text>
</comment>
<organism evidence="1 2">
    <name type="scientific">Rhododendron molle</name>
    <name type="common">Chinese azalea</name>
    <name type="synonym">Azalea mollis</name>
    <dbReference type="NCBI Taxonomy" id="49168"/>
    <lineage>
        <taxon>Eukaryota</taxon>
        <taxon>Viridiplantae</taxon>
        <taxon>Streptophyta</taxon>
        <taxon>Embryophyta</taxon>
        <taxon>Tracheophyta</taxon>
        <taxon>Spermatophyta</taxon>
        <taxon>Magnoliopsida</taxon>
        <taxon>eudicotyledons</taxon>
        <taxon>Gunneridae</taxon>
        <taxon>Pentapetalae</taxon>
        <taxon>asterids</taxon>
        <taxon>Ericales</taxon>
        <taxon>Ericaceae</taxon>
        <taxon>Ericoideae</taxon>
        <taxon>Rhodoreae</taxon>
        <taxon>Rhododendron</taxon>
    </lineage>
</organism>
<proteinExistence type="predicted"/>
<evidence type="ECO:0000313" key="1">
    <source>
        <dbReference type="EMBL" id="KAI8532781.1"/>
    </source>
</evidence>
<gene>
    <name evidence="1" type="ORF">RHMOL_Rhmol11G0241100</name>
</gene>
<name>A0ACC0LVN5_RHOML</name>
<protein>
    <submittedName>
        <fullName evidence="1">Uncharacterized protein</fullName>
    </submittedName>
</protein>
<evidence type="ECO:0000313" key="2">
    <source>
        <dbReference type="Proteomes" id="UP001062846"/>
    </source>
</evidence>
<keyword evidence="2" id="KW-1185">Reference proteome</keyword>
<reference evidence="1" key="1">
    <citation type="submission" date="2022-02" db="EMBL/GenBank/DDBJ databases">
        <title>Plant Genome Project.</title>
        <authorList>
            <person name="Zhang R.-G."/>
        </authorList>
    </citation>
    <scope>NUCLEOTIDE SEQUENCE</scope>
    <source>
        <strain evidence="1">AT1</strain>
    </source>
</reference>
<dbReference type="Proteomes" id="UP001062846">
    <property type="component" value="Chromosome 11"/>
</dbReference>
<accession>A0ACC0LVN5</accession>